<name>A0AAI8BCA9_9BURK</name>
<dbReference type="GO" id="GO:0050664">
    <property type="term" value="F:oxidoreductase activity, acting on NAD(P)H, oxygen as acceptor"/>
    <property type="evidence" value="ECO:0007669"/>
    <property type="project" value="TreeGrafter"/>
</dbReference>
<comment type="similarity">
    <text evidence="1">Belongs to the short-chain dehydrogenases/reductases (SDR) family.</text>
</comment>
<dbReference type="InterPro" id="IPR002347">
    <property type="entry name" value="SDR_fam"/>
</dbReference>
<dbReference type="PRINTS" id="PR00081">
    <property type="entry name" value="GDHRDH"/>
</dbReference>
<evidence type="ECO:0000256" key="1">
    <source>
        <dbReference type="ARBA" id="ARBA00006484"/>
    </source>
</evidence>
<dbReference type="Gene3D" id="3.40.50.720">
    <property type="entry name" value="NAD(P)-binding Rossmann-like Domain"/>
    <property type="match status" value="1"/>
</dbReference>
<dbReference type="CDD" id="cd05233">
    <property type="entry name" value="SDR_c"/>
    <property type="match status" value="1"/>
</dbReference>
<dbReference type="InterPro" id="IPR036291">
    <property type="entry name" value="NAD(P)-bd_dom_sf"/>
</dbReference>
<sequence length="238" mass="25507">MDTRTAVVTGCSRGIGAAIANRLRLCAYSVIEIQRASSYVSADLGQWEKAPNAWARAMEIAPHGIDLLVLNAGMSSDGMFTDAELDDVKRCFDLNVFGALMLAREALRYWVAAHRPGHIVIIGSQAALPGTREANVLYAASKGAMHSAVGPLAREYGPLIRVNCIAPGDVATDTERALVARGRGKGTEPELAWREVAERSALGRWVQADEIADTVLFLERCEAMTGAIINVSCGTSIH</sequence>
<keyword evidence="4" id="KW-1185">Reference proteome</keyword>
<dbReference type="AlphaFoldDB" id="A0AAI8BCA9"/>
<evidence type="ECO:0000313" key="4">
    <source>
        <dbReference type="Proteomes" id="UP000029424"/>
    </source>
</evidence>
<dbReference type="Pfam" id="PF00106">
    <property type="entry name" value="adh_short"/>
    <property type="match status" value="1"/>
</dbReference>
<evidence type="ECO:0000256" key="2">
    <source>
        <dbReference type="ARBA" id="ARBA00023002"/>
    </source>
</evidence>
<dbReference type="EMBL" id="CP008727">
    <property type="protein sequence ID" value="AIO69533.1"/>
    <property type="molecule type" value="Genomic_DNA"/>
</dbReference>
<keyword evidence="2" id="KW-0560">Oxidoreductase</keyword>
<gene>
    <name evidence="3" type="ORF">DM82_5617</name>
</gene>
<dbReference type="SUPFAM" id="SSF51735">
    <property type="entry name" value="NAD(P)-binding Rossmann-fold domains"/>
    <property type="match status" value="1"/>
</dbReference>
<dbReference type="KEGG" id="bok:DM82_5617"/>
<accession>A0AAI8BCA9</accession>
<organism evidence="3 4">
    <name type="scientific">Burkholderia oklahomensis</name>
    <dbReference type="NCBI Taxonomy" id="342113"/>
    <lineage>
        <taxon>Bacteria</taxon>
        <taxon>Pseudomonadati</taxon>
        <taxon>Pseudomonadota</taxon>
        <taxon>Betaproteobacteria</taxon>
        <taxon>Burkholderiales</taxon>
        <taxon>Burkholderiaceae</taxon>
        <taxon>Burkholderia</taxon>
        <taxon>pseudomallei group</taxon>
    </lineage>
</organism>
<dbReference type="PANTHER" id="PTHR43008">
    <property type="entry name" value="BENZIL REDUCTASE"/>
    <property type="match status" value="1"/>
</dbReference>
<dbReference type="Proteomes" id="UP000029424">
    <property type="component" value="Chromosome 2"/>
</dbReference>
<dbReference type="PANTHER" id="PTHR43008:SF4">
    <property type="entry name" value="CHAIN DEHYDROGENASE, PUTATIVE (AFU_ORTHOLOGUE AFUA_4G08710)-RELATED"/>
    <property type="match status" value="1"/>
</dbReference>
<evidence type="ECO:0000313" key="3">
    <source>
        <dbReference type="EMBL" id="AIO69533.1"/>
    </source>
</evidence>
<reference evidence="3 4" key="1">
    <citation type="submission" date="2014-06" db="EMBL/GenBank/DDBJ databases">
        <authorList>
            <person name="Bishop-Lilly K.A."/>
            <person name="Broomall S.M."/>
            <person name="Chain P.S."/>
            <person name="Chertkov O."/>
            <person name="Coyne S.R."/>
            <person name="Daligault H.E."/>
            <person name="Davenport K.W."/>
            <person name="Erkkila T."/>
            <person name="Frey K.G."/>
            <person name="Gibbons H.S."/>
            <person name="Gu W."/>
            <person name="Jaissle J."/>
            <person name="Johnson S.L."/>
            <person name="Koroleva G.I."/>
            <person name="Ladner J.T."/>
            <person name="Lo C.-C."/>
            <person name="Minogue T.D."/>
            <person name="Munk C."/>
            <person name="Palacios G.F."/>
            <person name="Redden C.L."/>
            <person name="Rosenzweig C.N."/>
            <person name="Scholz M.B."/>
            <person name="Teshima H."/>
            <person name="Xu Y."/>
        </authorList>
    </citation>
    <scope>NUCLEOTIDE SEQUENCE [LARGE SCALE GENOMIC DNA]</scope>
    <source>
        <strain evidence="3 4">EO147</strain>
    </source>
</reference>
<protein>
    <submittedName>
        <fullName evidence="3">Short chain dehydrogenase family protein</fullName>
    </submittedName>
</protein>
<proteinExistence type="inferred from homology"/>